<evidence type="ECO:0000256" key="10">
    <source>
        <dbReference type="ARBA" id="ARBA00047913"/>
    </source>
</evidence>
<dbReference type="GO" id="GO:0006412">
    <property type="term" value="P:translation"/>
    <property type="evidence" value="ECO:0007669"/>
    <property type="project" value="UniProtKB-UniRule"/>
</dbReference>
<dbReference type="PANTHER" id="PTHR11659:SF0">
    <property type="entry name" value="GLUTAMYL-TRNA(GLN) AMIDOTRANSFERASE SUBUNIT B, MITOCHONDRIAL"/>
    <property type="match status" value="1"/>
</dbReference>
<keyword evidence="6 11" id="KW-0067">ATP-binding</keyword>
<proteinExistence type="inferred from homology"/>
<evidence type="ECO:0000256" key="12">
    <source>
        <dbReference type="SAM" id="MobiDB-lite"/>
    </source>
</evidence>
<dbReference type="GO" id="GO:0016740">
    <property type="term" value="F:transferase activity"/>
    <property type="evidence" value="ECO:0007669"/>
    <property type="project" value="UniProtKB-KW"/>
</dbReference>
<evidence type="ECO:0000256" key="4">
    <source>
        <dbReference type="ARBA" id="ARBA00022598"/>
    </source>
</evidence>
<evidence type="ECO:0000256" key="11">
    <source>
        <dbReference type="HAMAP-Rule" id="MF_00121"/>
    </source>
</evidence>
<protein>
    <recommendedName>
        <fullName evidence="3 11">Aspartyl/glutamyl-tRNA(Asn/Gln) amidotransferase subunit B</fullName>
        <shortName evidence="11">Asp/Glu-ADT subunit B</shortName>
        <ecNumber evidence="11">6.3.5.-</ecNumber>
    </recommendedName>
</protein>
<organism evidence="14">
    <name type="scientific">uncultured Solirubrobacterales bacterium</name>
    <dbReference type="NCBI Taxonomy" id="768556"/>
    <lineage>
        <taxon>Bacteria</taxon>
        <taxon>Bacillati</taxon>
        <taxon>Actinomycetota</taxon>
        <taxon>Thermoleophilia</taxon>
        <taxon>Solirubrobacterales</taxon>
        <taxon>environmental samples</taxon>
    </lineage>
</organism>
<dbReference type="InterPro" id="IPR018027">
    <property type="entry name" value="Asn/Gln_amidotransferase"/>
</dbReference>
<reference evidence="14" key="1">
    <citation type="submission" date="2020-02" db="EMBL/GenBank/DDBJ databases">
        <authorList>
            <person name="Meier V. D."/>
        </authorList>
    </citation>
    <scope>NUCLEOTIDE SEQUENCE</scope>
    <source>
        <strain evidence="14">AVDCRST_MAG17</strain>
    </source>
</reference>
<keyword evidence="7 11" id="KW-0648">Protein biosynthesis</keyword>
<dbReference type="InterPro" id="IPR017959">
    <property type="entry name" value="Asn/Gln-tRNA_amidoTrfase_suB/E"/>
</dbReference>
<evidence type="ECO:0000256" key="5">
    <source>
        <dbReference type="ARBA" id="ARBA00022741"/>
    </source>
</evidence>
<dbReference type="GO" id="GO:0050567">
    <property type="term" value="F:glutaminyl-tRNA synthase (glutamine-hydrolyzing) activity"/>
    <property type="evidence" value="ECO:0007669"/>
    <property type="project" value="UniProtKB-UniRule"/>
</dbReference>
<evidence type="ECO:0000313" key="14">
    <source>
        <dbReference type="EMBL" id="CAA9495973.1"/>
    </source>
</evidence>
<dbReference type="InterPro" id="IPR042114">
    <property type="entry name" value="GatB_C_1"/>
</dbReference>
<dbReference type="SUPFAM" id="SSF89095">
    <property type="entry name" value="GatB/YqeY motif"/>
    <property type="match status" value="2"/>
</dbReference>
<dbReference type="Gene3D" id="1.10.10.410">
    <property type="match status" value="1"/>
</dbReference>
<comment type="function">
    <text evidence="8 11">Allows the formation of correctly charged Asn-tRNA(Asn) or Gln-tRNA(Gln) through the transamidation of misacylated Asp-tRNA(Asn) or Glu-tRNA(Gln) in organisms which lack either or both of asparaginyl-tRNA or glutaminyl-tRNA synthetases. The reaction takes place in the presence of glutamine and ATP through an activated phospho-Asp-tRNA(Asn) or phospho-Glu-tRNA(Gln).</text>
</comment>
<evidence type="ECO:0000256" key="6">
    <source>
        <dbReference type="ARBA" id="ARBA00022840"/>
    </source>
</evidence>
<accession>A0A6J4SE80</accession>
<dbReference type="InterPro" id="IPR004413">
    <property type="entry name" value="GatB"/>
</dbReference>
<evidence type="ECO:0000256" key="7">
    <source>
        <dbReference type="ARBA" id="ARBA00022917"/>
    </source>
</evidence>
<dbReference type="NCBIfam" id="TIGR00133">
    <property type="entry name" value="gatB"/>
    <property type="match status" value="1"/>
</dbReference>
<evidence type="ECO:0000256" key="8">
    <source>
        <dbReference type="ARBA" id="ARBA00024799"/>
    </source>
</evidence>
<dbReference type="InterPro" id="IPR023168">
    <property type="entry name" value="GatB_Yqey_C_2"/>
</dbReference>
<comment type="catalytic activity">
    <reaction evidence="9 11">
        <text>L-aspartyl-tRNA(Asn) + L-glutamine + ATP + H2O = L-asparaginyl-tRNA(Asn) + L-glutamate + ADP + phosphate + 2 H(+)</text>
        <dbReference type="Rhea" id="RHEA:14513"/>
        <dbReference type="Rhea" id="RHEA-COMP:9674"/>
        <dbReference type="Rhea" id="RHEA-COMP:9677"/>
        <dbReference type="ChEBI" id="CHEBI:15377"/>
        <dbReference type="ChEBI" id="CHEBI:15378"/>
        <dbReference type="ChEBI" id="CHEBI:29985"/>
        <dbReference type="ChEBI" id="CHEBI:30616"/>
        <dbReference type="ChEBI" id="CHEBI:43474"/>
        <dbReference type="ChEBI" id="CHEBI:58359"/>
        <dbReference type="ChEBI" id="CHEBI:78515"/>
        <dbReference type="ChEBI" id="CHEBI:78516"/>
        <dbReference type="ChEBI" id="CHEBI:456216"/>
    </reaction>
</comment>
<dbReference type="NCBIfam" id="NF004014">
    <property type="entry name" value="PRK05477.1-4"/>
    <property type="match status" value="1"/>
</dbReference>
<comment type="catalytic activity">
    <reaction evidence="10 11">
        <text>L-glutamyl-tRNA(Gln) + L-glutamine + ATP + H2O = L-glutaminyl-tRNA(Gln) + L-glutamate + ADP + phosphate + H(+)</text>
        <dbReference type="Rhea" id="RHEA:17521"/>
        <dbReference type="Rhea" id="RHEA-COMP:9681"/>
        <dbReference type="Rhea" id="RHEA-COMP:9684"/>
        <dbReference type="ChEBI" id="CHEBI:15377"/>
        <dbReference type="ChEBI" id="CHEBI:15378"/>
        <dbReference type="ChEBI" id="CHEBI:29985"/>
        <dbReference type="ChEBI" id="CHEBI:30616"/>
        <dbReference type="ChEBI" id="CHEBI:43474"/>
        <dbReference type="ChEBI" id="CHEBI:58359"/>
        <dbReference type="ChEBI" id="CHEBI:78520"/>
        <dbReference type="ChEBI" id="CHEBI:78521"/>
        <dbReference type="ChEBI" id="CHEBI:456216"/>
    </reaction>
</comment>
<dbReference type="PROSITE" id="PS01234">
    <property type="entry name" value="GATB"/>
    <property type="match status" value="1"/>
</dbReference>
<dbReference type="InterPro" id="IPR006075">
    <property type="entry name" value="Asn/Gln-tRNA_Trfase_suB/E_cat"/>
</dbReference>
<dbReference type="PANTHER" id="PTHR11659">
    <property type="entry name" value="GLUTAMYL-TRNA GLN AMIDOTRANSFERASE SUBUNIT B MITOCHONDRIAL AND PROKARYOTIC PET112-RELATED"/>
    <property type="match status" value="1"/>
</dbReference>
<keyword evidence="5 11" id="KW-0547">Nucleotide-binding</keyword>
<dbReference type="FunFam" id="1.10.10.410:FF:000001">
    <property type="entry name" value="Aspartyl/glutamyl-tRNA(Asn/Gln) amidotransferase subunit B"/>
    <property type="match status" value="1"/>
</dbReference>
<dbReference type="AlphaFoldDB" id="A0A6J4SE80"/>
<comment type="similarity">
    <text evidence="1 11">Belongs to the GatB/GatE family. GatB subfamily.</text>
</comment>
<keyword evidence="14" id="KW-0808">Transferase</keyword>
<evidence type="ECO:0000256" key="9">
    <source>
        <dbReference type="ARBA" id="ARBA00047380"/>
    </source>
</evidence>
<evidence type="ECO:0000256" key="3">
    <source>
        <dbReference type="ARBA" id="ARBA00016923"/>
    </source>
</evidence>
<dbReference type="InterPro" id="IPR003789">
    <property type="entry name" value="Asn/Gln_tRNA_amidoTrase-B-like"/>
</dbReference>
<dbReference type="HAMAP" id="MF_00121">
    <property type="entry name" value="GatB"/>
    <property type="match status" value="1"/>
</dbReference>
<evidence type="ECO:0000256" key="1">
    <source>
        <dbReference type="ARBA" id="ARBA00005306"/>
    </source>
</evidence>
<dbReference type="GO" id="GO:0070681">
    <property type="term" value="P:glutaminyl-tRNAGln biosynthesis via transamidation"/>
    <property type="evidence" value="ECO:0007669"/>
    <property type="project" value="TreeGrafter"/>
</dbReference>
<dbReference type="EC" id="6.3.5.-" evidence="11"/>
<dbReference type="InterPro" id="IPR014746">
    <property type="entry name" value="Gln_synth/guanido_kin_cat_dom"/>
</dbReference>
<feature type="domain" description="Asn/Gln amidotransferase" evidence="13">
    <location>
        <begin position="335"/>
        <end position="499"/>
    </location>
</feature>
<evidence type="ECO:0000256" key="2">
    <source>
        <dbReference type="ARBA" id="ARBA00011123"/>
    </source>
</evidence>
<dbReference type="InterPro" id="IPR017958">
    <property type="entry name" value="Gln-tRNA_amidoTrfase_suB_CS"/>
</dbReference>
<dbReference type="NCBIfam" id="NF004012">
    <property type="entry name" value="PRK05477.1-2"/>
    <property type="match status" value="1"/>
</dbReference>
<evidence type="ECO:0000259" key="13">
    <source>
        <dbReference type="SMART" id="SM00845"/>
    </source>
</evidence>
<feature type="region of interest" description="Disordered" evidence="12">
    <location>
        <begin position="344"/>
        <end position="366"/>
    </location>
</feature>
<dbReference type="SUPFAM" id="SSF55931">
    <property type="entry name" value="Glutamine synthetase/guanido kinase"/>
    <property type="match status" value="1"/>
</dbReference>
<sequence>MTTVTTTPVERAYEPTIGLEIHVQLKTRTKMFCGCALSFGDEPNTHTCQICLGHPGTLPVPNAEAIHFALMIGMALECELSPRSIFHRKNYFYPDLPKGYQISQFDIPLWGHGRLGDVRIHRVHLEEDAAKLVHAGSSGRIHGAEASVVDFNRGGTPLVEIVTEPDLTSPAQAGEWLRLLRATLGRLGVSDVNMDEGSLRCDANVSIRPVGTADLGTKTELKNMNSFRFLERGVAAEIARQEEIVHGGGQVVQETLHYDPTAGTLTPLRSKEESHDYRYFPEPDLVPLAPTEAMLSRARAALPELPAARAERFERELALAPETARLLAFRSELGDFFEAGLADTASSDEGGDGDPGAANGATAETDPRTLASWITVELVPRLGDADPADSAVEPAALAELVRMVSAREVSGSAAKEVLDAMAAEGGRPTSIVAERGLGLAAADELRAIVDRAIEENPDAVEKIRAGKNKAMGAIVGSVMRETKGRADGGEVGRMVRERLGLG</sequence>
<dbReference type="Gene3D" id="1.10.150.380">
    <property type="entry name" value="GatB domain, N-terminal subdomain"/>
    <property type="match status" value="1"/>
</dbReference>
<dbReference type="Pfam" id="PF02637">
    <property type="entry name" value="GatB_Yqey"/>
    <property type="match status" value="1"/>
</dbReference>
<dbReference type="SMART" id="SM00845">
    <property type="entry name" value="GatB_Yqey"/>
    <property type="match status" value="1"/>
</dbReference>
<gene>
    <name evidence="11" type="primary">gatB</name>
    <name evidence="14" type="ORF">AVDCRST_MAG17-1100</name>
</gene>
<dbReference type="EMBL" id="CADCVV010000074">
    <property type="protein sequence ID" value="CAA9495973.1"/>
    <property type="molecule type" value="Genomic_DNA"/>
</dbReference>
<dbReference type="Pfam" id="PF02934">
    <property type="entry name" value="GatB_N"/>
    <property type="match status" value="1"/>
</dbReference>
<dbReference type="GO" id="GO:0005524">
    <property type="term" value="F:ATP binding"/>
    <property type="evidence" value="ECO:0007669"/>
    <property type="project" value="UniProtKB-KW"/>
</dbReference>
<keyword evidence="4 11" id="KW-0436">Ligase</keyword>
<comment type="subunit">
    <text evidence="2 11">Heterotrimer of A, B and C subunits.</text>
</comment>
<name>A0A6J4SE80_9ACTN</name>